<reference evidence="2 3" key="1">
    <citation type="journal article" date="2020" name="ISME J.">
        <title>Uncovering the hidden diversity of litter-decomposition mechanisms in mushroom-forming fungi.</title>
        <authorList>
            <person name="Floudas D."/>
            <person name="Bentzer J."/>
            <person name="Ahren D."/>
            <person name="Johansson T."/>
            <person name="Persson P."/>
            <person name="Tunlid A."/>
        </authorList>
    </citation>
    <scope>NUCLEOTIDE SEQUENCE [LARGE SCALE GENOMIC DNA]</scope>
    <source>
        <strain evidence="2 3">CBS 101986</strain>
    </source>
</reference>
<dbReference type="Gene3D" id="1.25.40.540">
    <property type="entry name" value="TAP42-like family"/>
    <property type="match status" value="1"/>
</dbReference>
<protein>
    <recommendedName>
        <fullName evidence="4">TAP42-like protein</fullName>
    </recommendedName>
</protein>
<gene>
    <name evidence="2" type="ORF">D9619_005948</name>
</gene>
<dbReference type="Pfam" id="PF04177">
    <property type="entry name" value="TAP42"/>
    <property type="match status" value="1"/>
</dbReference>
<name>A0A8H5BWJ8_9AGAR</name>
<feature type="region of interest" description="Disordered" evidence="1">
    <location>
        <begin position="342"/>
        <end position="405"/>
    </location>
</feature>
<dbReference type="Proteomes" id="UP000567179">
    <property type="component" value="Unassembled WGS sequence"/>
</dbReference>
<evidence type="ECO:0000313" key="2">
    <source>
        <dbReference type="EMBL" id="KAF5330648.1"/>
    </source>
</evidence>
<dbReference type="InterPro" id="IPR007304">
    <property type="entry name" value="TAP46-like"/>
</dbReference>
<accession>A0A8H5BWJ8</accession>
<dbReference type="GO" id="GO:0009966">
    <property type="term" value="P:regulation of signal transduction"/>
    <property type="evidence" value="ECO:0007669"/>
    <property type="project" value="InterPro"/>
</dbReference>
<evidence type="ECO:0008006" key="4">
    <source>
        <dbReference type="Google" id="ProtNLM"/>
    </source>
</evidence>
<sequence>MAGDPSSSYNTMSLPLSALLKRVLSNVSLASNLPAIDDETQELVSGCLSDLQKLHSQIVELGTFSPNETLDDISTRDLVYLVVPYLLSEAQGRVKATNRTERLESLIKAENYVKSFILLLEKYEVIPADERALYDVKATKVADFAKRRELKINQFKKEKDLRVRVEMIRKRTEQKPVTLDLSNNYDLIASLIPSSSSRASNSEEDLDSQTDEILRETTLLVLRLLYAHSSTQLQSMEQELDLLRNAPASPTMGPEDQEAQDPRDRKRKEEENDWKLDKPALGGPDGKGPLMDAYGKPLRPFTILPSDAGERARLQKEVFGPGYRLPTMSIDEYLQIEQERGGIIEGGGPSSEGQPTSSEKLAIDAEMDGTLEGEERAEFKRQKDENWAVYTEENPRGAGNRMNRG</sequence>
<organism evidence="2 3">
    <name type="scientific">Psilocybe cf. subviscida</name>
    <dbReference type="NCBI Taxonomy" id="2480587"/>
    <lineage>
        <taxon>Eukaryota</taxon>
        <taxon>Fungi</taxon>
        <taxon>Dikarya</taxon>
        <taxon>Basidiomycota</taxon>
        <taxon>Agaricomycotina</taxon>
        <taxon>Agaricomycetes</taxon>
        <taxon>Agaricomycetidae</taxon>
        <taxon>Agaricales</taxon>
        <taxon>Agaricineae</taxon>
        <taxon>Strophariaceae</taxon>
        <taxon>Psilocybe</taxon>
    </lineage>
</organism>
<dbReference type="EMBL" id="JAACJJ010000001">
    <property type="protein sequence ID" value="KAF5330648.1"/>
    <property type="molecule type" value="Genomic_DNA"/>
</dbReference>
<dbReference type="OrthoDB" id="10261753at2759"/>
<proteinExistence type="predicted"/>
<dbReference type="PANTHER" id="PTHR10933">
    <property type="entry name" value="IMMUNOGLOBULIN-BINDING PROTEIN 1"/>
    <property type="match status" value="1"/>
</dbReference>
<feature type="compositionally biased region" description="Basic and acidic residues" evidence="1">
    <location>
        <begin position="373"/>
        <end position="386"/>
    </location>
</feature>
<dbReference type="GO" id="GO:0035303">
    <property type="term" value="P:regulation of dephosphorylation"/>
    <property type="evidence" value="ECO:0007669"/>
    <property type="project" value="TreeGrafter"/>
</dbReference>
<evidence type="ECO:0000313" key="3">
    <source>
        <dbReference type="Proteomes" id="UP000567179"/>
    </source>
</evidence>
<feature type="region of interest" description="Disordered" evidence="1">
    <location>
        <begin position="246"/>
        <end position="289"/>
    </location>
</feature>
<keyword evidence="3" id="KW-1185">Reference proteome</keyword>
<dbReference type="GO" id="GO:0051721">
    <property type="term" value="F:protein phosphatase 2A binding"/>
    <property type="evidence" value="ECO:0007669"/>
    <property type="project" value="TreeGrafter"/>
</dbReference>
<dbReference type="AlphaFoldDB" id="A0A8H5BWJ8"/>
<dbReference type="PANTHER" id="PTHR10933:SF9">
    <property type="entry name" value="IMMUNOGLOBULIN-BINDING PROTEIN 1"/>
    <property type="match status" value="1"/>
</dbReference>
<dbReference type="GO" id="GO:0005829">
    <property type="term" value="C:cytosol"/>
    <property type="evidence" value="ECO:0007669"/>
    <property type="project" value="TreeGrafter"/>
</dbReference>
<comment type="caution">
    <text evidence="2">The sequence shown here is derived from an EMBL/GenBank/DDBJ whole genome shotgun (WGS) entry which is preliminary data.</text>
</comment>
<feature type="compositionally biased region" description="Basic and acidic residues" evidence="1">
    <location>
        <begin position="260"/>
        <end position="278"/>
    </location>
</feature>
<dbReference type="InterPro" id="IPR038511">
    <property type="entry name" value="TAP42/TAP46-like_sf"/>
</dbReference>
<evidence type="ECO:0000256" key="1">
    <source>
        <dbReference type="SAM" id="MobiDB-lite"/>
    </source>
</evidence>